<keyword evidence="12 24" id="KW-0418">Kinase</keyword>
<keyword evidence="17 24" id="KW-0472">Membrane</keyword>
<evidence type="ECO:0000256" key="23">
    <source>
        <dbReference type="PIRSR" id="PIRSR600829-4"/>
    </source>
</evidence>
<comment type="subcellular location">
    <subcellularLocation>
        <location evidence="1">Cell inner membrane</location>
        <topology evidence="1">Multi-pass membrane protein</topology>
    </subcellularLocation>
</comment>
<evidence type="ECO:0000256" key="13">
    <source>
        <dbReference type="ARBA" id="ARBA00022840"/>
    </source>
</evidence>
<dbReference type="InterPro" id="IPR036945">
    <property type="entry name" value="DAGK_sf"/>
</dbReference>
<evidence type="ECO:0000256" key="19">
    <source>
        <dbReference type="ARBA" id="ARBA00023264"/>
    </source>
</evidence>
<feature type="binding site" evidence="22">
    <location>
        <position position="81"/>
    </location>
    <ligand>
        <name>ATP</name>
        <dbReference type="ChEBI" id="CHEBI:30616"/>
    </ligand>
</feature>
<dbReference type="GO" id="GO:0005886">
    <property type="term" value="C:plasma membrane"/>
    <property type="evidence" value="ECO:0007669"/>
    <property type="project" value="UniProtKB-SubCell"/>
</dbReference>
<evidence type="ECO:0000256" key="8">
    <source>
        <dbReference type="ARBA" id="ARBA00022679"/>
    </source>
</evidence>
<sequence>MTMNSERFKEGFFHIFKAAGYSLAGLKTGLRLSLAFRQETGILILLIVLLGIYQKPAATWLIALGAWLLVMMAELINTAIEETLNLITKEYNIGVKNAKDMASAAVFLMLALNAALWFCMFILNLF</sequence>
<evidence type="ECO:0000256" key="6">
    <source>
        <dbReference type="ARBA" id="ARBA00022516"/>
    </source>
</evidence>
<feature type="binding site" evidence="21">
    <location>
        <begin position="35"/>
        <end position="39"/>
    </location>
    <ligand>
        <name>substrate</name>
    </ligand>
</feature>
<evidence type="ECO:0000256" key="5">
    <source>
        <dbReference type="ARBA" id="ARBA00022475"/>
    </source>
</evidence>
<evidence type="ECO:0000256" key="15">
    <source>
        <dbReference type="ARBA" id="ARBA00022989"/>
    </source>
</evidence>
<comment type="cofactor">
    <cofactor evidence="23">
        <name>Mg(2+)</name>
        <dbReference type="ChEBI" id="CHEBI:18420"/>
    </cofactor>
    <text evidence="23">Mn(2+), Zn(2+), Cd(2+) and Co(2+) support activity to lesser extents.</text>
</comment>
<keyword evidence="5" id="KW-1003">Cell membrane</keyword>
<dbReference type="Gene3D" id="1.10.287.3610">
    <property type="match status" value="1"/>
</dbReference>
<feature type="binding site" evidence="22">
    <location>
        <position position="21"/>
    </location>
    <ligand>
        <name>ATP</name>
        <dbReference type="ChEBI" id="CHEBI:30616"/>
    </ligand>
</feature>
<comment type="similarity">
    <text evidence="2 24">Belongs to the bacterial diacylglycerol kinase family.</text>
</comment>
<keyword evidence="15 24" id="KW-1133">Transmembrane helix</keyword>
<dbReference type="RefSeq" id="WP_304121817.1">
    <property type="nucleotide sequence ID" value="NZ_DYZA01000098.1"/>
</dbReference>
<keyword evidence="18" id="KW-0594">Phospholipid biosynthesis</keyword>
<evidence type="ECO:0000256" key="1">
    <source>
        <dbReference type="ARBA" id="ARBA00004429"/>
    </source>
</evidence>
<evidence type="ECO:0000256" key="16">
    <source>
        <dbReference type="ARBA" id="ARBA00023098"/>
    </source>
</evidence>
<comment type="caution">
    <text evidence="25">The sequence shown here is derived from an EMBL/GenBank/DDBJ whole genome shotgun (WGS) entry which is preliminary data.</text>
</comment>
<feature type="binding site" evidence="21">
    <location>
        <position position="74"/>
    </location>
    <ligand>
        <name>substrate</name>
    </ligand>
</feature>
<dbReference type="PANTHER" id="PTHR34299:SF1">
    <property type="entry name" value="DIACYLGLYCEROL KINASE"/>
    <property type="match status" value="1"/>
</dbReference>
<dbReference type="Proteomes" id="UP000698963">
    <property type="component" value="Unassembled WGS sequence"/>
</dbReference>
<feature type="transmembrane region" description="Helical" evidence="24">
    <location>
        <begin position="101"/>
        <end position="123"/>
    </location>
</feature>
<dbReference type="CDD" id="cd14264">
    <property type="entry name" value="DAGK_IM"/>
    <property type="match status" value="1"/>
</dbReference>
<evidence type="ECO:0000256" key="18">
    <source>
        <dbReference type="ARBA" id="ARBA00023209"/>
    </source>
</evidence>
<reference evidence="25" key="2">
    <citation type="submission" date="2021-09" db="EMBL/GenBank/DDBJ databases">
        <authorList>
            <person name="Gilroy R."/>
        </authorList>
    </citation>
    <scope>NUCLEOTIDE SEQUENCE</scope>
    <source>
        <strain evidence="25">ChiGjej2B2-19336</strain>
    </source>
</reference>
<dbReference type="EMBL" id="DYZA01000098">
    <property type="protein sequence ID" value="HJD97036.1"/>
    <property type="molecule type" value="Genomic_DNA"/>
</dbReference>
<protein>
    <recommendedName>
        <fullName evidence="4 24">Diacylglycerol kinase</fullName>
        <ecNumber evidence="3 24">2.7.1.107</ecNumber>
    </recommendedName>
</protein>
<evidence type="ECO:0000256" key="12">
    <source>
        <dbReference type="ARBA" id="ARBA00022777"/>
    </source>
</evidence>
<reference evidence="25" key="1">
    <citation type="journal article" date="2021" name="PeerJ">
        <title>Extensive microbial diversity within the chicken gut microbiome revealed by metagenomics and culture.</title>
        <authorList>
            <person name="Gilroy R."/>
            <person name="Ravi A."/>
            <person name="Getino M."/>
            <person name="Pursley I."/>
            <person name="Horton D.L."/>
            <person name="Alikhan N.F."/>
            <person name="Baker D."/>
            <person name="Gharbi K."/>
            <person name="Hall N."/>
            <person name="Watson M."/>
            <person name="Adriaenssens E.M."/>
            <person name="Foster-Nyarko E."/>
            <person name="Jarju S."/>
            <person name="Secka A."/>
            <person name="Antonio M."/>
            <person name="Oren A."/>
            <person name="Chaudhuri R.R."/>
            <person name="La Ragione R."/>
            <person name="Hildebrand F."/>
            <person name="Pallen M.J."/>
        </authorList>
    </citation>
    <scope>NUCLEOTIDE SEQUENCE</scope>
    <source>
        <strain evidence="25">ChiGjej2B2-19336</strain>
    </source>
</reference>
<keyword evidence="11 22" id="KW-0547">Nucleotide-binding</keyword>
<dbReference type="EC" id="2.7.1.107" evidence="3 24"/>
<accession>A0A921AW51</accession>
<evidence type="ECO:0000256" key="17">
    <source>
        <dbReference type="ARBA" id="ARBA00023136"/>
    </source>
</evidence>
<dbReference type="InterPro" id="IPR033718">
    <property type="entry name" value="DAGK_prok"/>
</dbReference>
<keyword evidence="13 22" id="KW-0067">ATP-binding</keyword>
<evidence type="ECO:0000256" key="11">
    <source>
        <dbReference type="ARBA" id="ARBA00022741"/>
    </source>
</evidence>
<evidence type="ECO:0000256" key="22">
    <source>
        <dbReference type="PIRSR" id="PIRSR600829-3"/>
    </source>
</evidence>
<comment type="catalytic activity">
    <reaction evidence="24">
        <text>a 1,2-diacyl-sn-glycerol + ATP = a 1,2-diacyl-sn-glycero-3-phosphate + ADP + H(+)</text>
        <dbReference type="Rhea" id="RHEA:10272"/>
        <dbReference type="ChEBI" id="CHEBI:15378"/>
        <dbReference type="ChEBI" id="CHEBI:17815"/>
        <dbReference type="ChEBI" id="CHEBI:30616"/>
        <dbReference type="ChEBI" id="CHEBI:58608"/>
        <dbReference type="ChEBI" id="CHEBI:456216"/>
        <dbReference type="EC" id="2.7.1.107"/>
    </reaction>
</comment>
<feature type="transmembrane region" description="Helical" evidence="24">
    <location>
        <begin position="59"/>
        <end position="80"/>
    </location>
</feature>
<feature type="binding site" evidence="23">
    <location>
        <position position="81"/>
    </location>
    <ligand>
        <name>a divalent metal cation</name>
        <dbReference type="ChEBI" id="CHEBI:60240"/>
    </ligand>
</feature>
<evidence type="ECO:0000256" key="4">
    <source>
        <dbReference type="ARBA" id="ARBA00017575"/>
    </source>
</evidence>
<keyword evidence="8 24" id="KW-0808">Transferase</keyword>
<name>A0A921AW51_9BACT</name>
<feature type="binding site" evidence="21">
    <location>
        <position position="103"/>
    </location>
    <ligand>
        <name>substrate</name>
    </ligand>
</feature>
<feature type="binding site" evidence="22">
    <location>
        <begin position="99"/>
        <end position="100"/>
    </location>
    <ligand>
        <name>ATP</name>
        <dbReference type="ChEBI" id="CHEBI:30616"/>
    </ligand>
</feature>
<evidence type="ECO:0000256" key="21">
    <source>
        <dbReference type="PIRSR" id="PIRSR600829-2"/>
    </source>
</evidence>
<dbReference type="GO" id="GO:0046872">
    <property type="term" value="F:metal ion binding"/>
    <property type="evidence" value="ECO:0007669"/>
    <property type="project" value="UniProtKB-KW"/>
</dbReference>
<evidence type="ECO:0000256" key="24">
    <source>
        <dbReference type="RuleBase" id="RU363065"/>
    </source>
</evidence>
<evidence type="ECO:0000256" key="9">
    <source>
        <dbReference type="ARBA" id="ARBA00022692"/>
    </source>
</evidence>
<dbReference type="PANTHER" id="PTHR34299">
    <property type="entry name" value="DIACYLGLYCEROL KINASE"/>
    <property type="match status" value="1"/>
</dbReference>
<evidence type="ECO:0000256" key="2">
    <source>
        <dbReference type="ARBA" id="ARBA00005967"/>
    </source>
</evidence>
<keyword evidence="14 23" id="KW-0460">Magnesium</keyword>
<evidence type="ECO:0000256" key="14">
    <source>
        <dbReference type="ARBA" id="ARBA00022842"/>
    </source>
</evidence>
<dbReference type="GO" id="GO:0006654">
    <property type="term" value="P:phosphatidic acid biosynthetic process"/>
    <property type="evidence" value="ECO:0007669"/>
    <property type="project" value="InterPro"/>
</dbReference>
<proteinExistence type="inferred from homology"/>
<dbReference type="GO" id="GO:0004143">
    <property type="term" value="F:ATP-dependent diacylglycerol kinase activity"/>
    <property type="evidence" value="ECO:0007669"/>
    <property type="project" value="UniProtKB-EC"/>
</dbReference>
<dbReference type="InterPro" id="IPR000829">
    <property type="entry name" value="DAGK"/>
</dbReference>
<dbReference type="AlphaFoldDB" id="A0A921AW51"/>
<keyword evidence="9 24" id="KW-0812">Transmembrane</keyword>
<feature type="transmembrane region" description="Helical" evidence="24">
    <location>
        <begin position="34"/>
        <end position="53"/>
    </location>
</feature>
<evidence type="ECO:0000313" key="25">
    <source>
        <dbReference type="EMBL" id="HJD97036.1"/>
    </source>
</evidence>
<evidence type="ECO:0000256" key="3">
    <source>
        <dbReference type="ARBA" id="ARBA00012133"/>
    </source>
</evidence>
<evidence type="ECO:0000256" key="10">
    <source>
        <dbReference type="ARBA" id="ARBA00022723"/>
    </source>
</evidence>
<evidence type="ECO:0000256" key="7">
    <source>
        <dbReference type="ARBA" id="ARBA00022519"/>
    </source>
</evidence>
<dbReference type="Pfam" id="PF01219">
    <property type="entry name" value="DAGK_prokar"/>
    <property type="match status" value="1"/>
</dbReference>
<comment type="function">
    <text evidence="24">Catalyzes the ATP-dependent phosphorylation of sn-l,2-diacylglycerol (DAG) to phosphatidic acid. Involved in the recycling of diacylglycerol produced as a by-product during membrane-derived oligosaccharide (MDO) biosynthesis.</text>
</comment>
<gene>
    <name evidence="25" type="ORF">K8W16_05270</name>
</gene>
<evidence type="ECO:0000313" key="26">
    <source>
        <dbReference type="Proteomes" id="UP000698963"/>
    </source>
</evidence>
<dbReference type="GO" id="GO:0005524">
    <property type="term" value="F:ATP binding"/>
    <property type="evidence" value="ECO:0007669"/>
    <property type="project" value="UniProtKB-KW"/>
</dbReference>
<keyword evidence="7" id="KW-0997">Cell inner membrane</keyword>
<keyword evidence="16 24" id="KW-0443">Lipid metabolism</keyword>
<keyword evidence="19 24" id="KW-1208">Phospholipid metabolism</keyword>
<evidence type="ECO:0000256" key="20">
    <source>
        <dbReference type="PIRSR" id="PIRSR600829-1"/>
    </source>
</evidence>
<feature type="active site" description="Proton acceptor" evidence="20">
    <location>
        <position position="74"/>
    </location>
</feature>
<organism evidence="25 26">
    <name type="scientific">Mailhella massiliensis</name>
    <dbReference type="NCBI Taxonomy" id="1903261"/>
    <lineage>
        <taxon>Bacteria</taxon>
        <taxon>Pseudomonadati</taxon>
        <taxon>Thermodesulfobacteriota</taxon>
        <taxon>Desulfovibrionia</taxon>
        <taxon>Desulfovibrionales</taxon>
        <taxon>Desulfovibrionaceae</taxon>
        <taxon>Mailhella</taxon>
    </lineage>
</organism>
<keyword evidence="6" id="KW-0444">Lipid biosynthesis</keyword>
<keyword evidence="10 23" id="KW-0479">Metal-binding</keyword>